<dbReference type="AlphaFoldDB" id="A0A940YJJ9"/>
<comment type="caution">
    <text evidence="1">The sequence shown here is derived from an EMBL/GenBank/DDBJ whole genome shotgun (WGS) entry which is preliminary data.</text>
</comment>
<protein>
    <recommendedName>
        <fullName evidence="3">Zinc-finger domain-containing protein</fullName>
    </recommendedName>
</protein>
<dbReference type="RefSeq" id="WP_210802527.1">
    <property type="nucleotide sequence ID" value="NZ_JAGQDE010000010.1"/>
</dbReference>
<accession>A0A940YJJ9</accession>
<gene>
    <name evidence="1" type="ORF">KAK06_12945</name>
</gene>
<evidence type="ECO:0000313" key="1">
    <source>
        <dbReference type="EMBL" id="MBQ0959852.1"/>
    </source>
</evidence>
<evidence type="ECO:0000313" key="2">
    <source>
        <dbReference type="Proteomes" id="UP000678374"/>
    </source>
</evidence>
<organism evidence="1 2">
    <name type="scientific">Ideonella aquatica</name>
    <dbReference type="NCBI Taxonomy" id="2824119"/>
    <lineage>
        <taxon>Bacteria</taxon>
        <taxon>Pseudomonadati</taxon>
        <taxon>Pseudomonadota</taxon>
        <taxon>Betaproteobacteria</taxon>
        <taxon>Burkholderiales</taxon>
        <taxon>Sphaerotilaceae</taxon>
        <taxon>Ideonella</taxon>
    </lineage>
</organism>
<name>A0A940YJJ9_9BURK</name>
<keyword evidence="2" id="KW-1185">Reference proteome</keyword>
<reference evidence="1" key="1">
    <citation type="submission" date="2021-04" db="EMBL/GenBank/DDBJ databases">
        <title>The genome sequence of Ideonella sp. 4Y11.</title>
        <authorList>
            <person name="Liu Y."/>
        </authorList>
    </citation>
    <scope>NUCLEOTIDE SEQUENCE</scope>
    <source>
        <strain evidence="1">4Y11</strain>
    </source>
</reference>
<dbReference type="Proteomes" id="UP000678374">
    <property type="component" value="Unassembled WGS sequence"/>
</dbReference>
<evidence type="ECO:0008006" key="3">
    <source>
        <dbReference type="Google" id="ProtNLM"/>
    </source>
</evidence>
<proteinExistence type="predicted"/>
<sequence length="66" mass="7980">MHCRDAFFLLHSGPHHEAGWPRRLQAHTHRWWCVQCRRLARDDARLDRLLAQWRAQAWRADDAAPR</sequence>
<dbReference type="EMBL" id="JAGQDE010000010">
    <property type="protein sequence ID" value="MBQ0959852.1"/>
    <property type="molecule type" value="Genomic_DNA"/>
</dbReference>